<proteinExistence type="predicted"/>
<dbReference type="GO" id="GO:0048364">
    <property type="term" value="P:root development"/>
    <property type="evidence" value="ECO:0007669"/>
    <property type="project" value="InterPro"/>
</dbReference>
<dbReference type="InterPro" id="IPR004320">
    <property type="entry name" value="BPS1_pln"/>
</dbReference>
<dbReference type="PANTHER" id="PTHR33070">
    <property type="entry name" value="OS06G0725500 PROTEIN"/>
    <property type="match status" value="1"/>
</dbReference>
<dbReference type="GO" id="GO:0048367">
    <property type="term" value="P:shoot system development"/>
    <property type="evidence" value="ECO:0007669"/>
    <property type="project" value="InterPro"/>
</dbReference>
<name>A0A565BCN2_9BRAS</name>
<gene>
    <name evidence="1" type="ORF">ANE_LOCUS9808</name>
</gene>
<sequence>MASPSIPHPQATHVDEQLARLRFSKEASTSPSYSICQRLGNLQELHESLDKLIRLAVAQHALAQEQNKKSVEQLLDGSFRILMDPLGSWNYATHLRMLYLRIQMKEGLKEIQSIPRRKHGHMRGEEILSAMKSFKKTFQKVKKSLKITQAEDNNDESLAFF</sequence>
<evidence type="ECO:0000313" key="2">
    <source>
        <dbReference type="Proteomes" id="UP000489600"/>
    </source>
</evidence>
<dbReference type="Pfam" id="PF03087">
    <property type="entry name" value="BPS1"/>
    <property type="match status" value="1"/>
</dbReference>
<accession>A0A565BCN2</accession>
<keyword evidence="2" id="KW-1185">Reference proteome</keyword>
<organism evidence="1 2">
    <name type="scientific">Arabis nemorensis</name>
    <dbReference type="NCBI Taxonomy" id="586526"/>
    <lineage>
        <taxon>Eukaryota</taxon>
        <taxon>Viridiplantae</taxon>
        <taxon>Streptophyta</taxon>
        <taxon>Embryophyta</taxon>
        <taxon>Tracheophyta</taxon>
        <taxon>Spermatophyta</taxon>
        <taxon>Magnoliopsida</taxon>
        <taxon>eudicotyledons</taxon>
        <taxon>Gunneridae</taxon>
        <taxon>Pentapetalae</taxon>
        <taxon>rosids</taxon>
        <taxon>malvids</taxon>
        <taxon>Brassicales</taxon>
        <taxon>Brassicaceae</taxon>
        <taxon>Arabideae</taxon>
        <taxon>Arabis</taxon>
    </lineage>
</organism>
<dbReference type="OrthoDB" id="1701699at2759"/>
<protein>
    <submittedName>
        <fullName evidence="1">Uncharacterized protein</fullName>
    </submittedName>
</protein>
<dbReference type="EMBL" id="CABITT030000003">
    <property type="protein sequence ID" value="VVA99363.1"/>
    <property type="molecule type" value="Genomic_DNA"/>
</dbReference>
<comment type="caution">
    <text evidence="1">The sequence shown here is derived from an EMBL/GenBank/DDBJ whole genome shotgun (WGS) entry which is preliminary data.</text>
</comment>
<evidence type="ECO:0000313" key="1">
    <source>
        <dbReference type="EMBL" id="VVA99363.1"/>
    </source>
</evidence>
<dbReference type="AlphaFoldDB" id="A0A565BCN2"/>
<dbReference type="PANTHER" id="PTHR33070:SF129">
    <property type="entry name" value="DUF241 DOMAIN PROTEIN"/>
    <property type="match status" value="1"/>
</dbReference>
<reference evidence="1" key="1">
    <citation type="submission" date="2019-07" db="EMBL/GenBank/DDBJ databases">
        <authorList>
            <person name="Dittberner H."/>
        </authorList>
    </citation>
    <scope>NUCLEOTIDE SEQUENCE [LARGE SCALE GENOMIC DNA]</scope>
</reference>
<dbReference type="Proteomes" id="UP000489600">
    <property type="component" value="Unassembled WGS sequence"/>
</dbReference>